<reference evidence="1" key="1">
    <citation type="submission" date="2020-01" db="EMBL/GenBank/DDBJ databases">
        <authorList>
            <person name="Richard D."/>
        </authorList>
    </citation>
    <scope>NUCLEOTIDE SEQUENCE</scope>
    <source>
        <strain evidence="1">JP541</strain>
    </source>
</reference>
<dbReference type="Proteomes" id="UP000653002">
    <property type="component" value="Unassembled WGS sequence"/>
</dbReference>
<comment type="caution">
    <text evidence="1">The sequence shown here is derived from an EMBL/GenBank/DDBJ whole genome shotgun (WGS) entry which is preliminary data.</text>
</comment>
<proteinExistence type="predicted"/>
<sequence>YEVEDMEKAIEGDTALMHLDYTKDVMKIMTDIRKSWGMKYPEEE</sequence>
<accession>A0A8I0H3C1</accession>
<feature type="non-terminal residue" evidence="1">
    <location>
        <position position="1"/>
    </location>
</feature>
<protein>
    <submittedName>
        <fullName evidence="1">Gfo/Idh/MocA family oxidoreductase</fullName>
    </submittedName>
</protein>
<evidence type="ECO:0000313" key="1">
    <source>
        <dbReference type="EMBL" id="MBD4335687.1"/>
    </source>
</evidence>
<dbReference type="AlphaFoldDB" id="A0A8I0H3C1"/>
<evidence type="ECO:0000313" key="2">
    <source>
        <dbReference type="Proteomes" id="UP000653002"/>
    </source>
</evidence>
<dbReference type="Gene3D" id="3.30.360.10">
    <property type="entry name" value="Dihydrodipicolinate Reductase, domain 2"/>
    <property type="match status" value="1"/>
</dbReference>
<name>A0A8I0H3C1_XANCI</name>
<dbReference type="EMBL" id="JAABFR010000296">
    <property type="protein sequence ID" value="MBD4335687.1"/>
    <property type="molecule type" value="Genomic_DNA"/>
</dbReference>
<gene>
    <name evidence="1" type="ORF">GUH15_06350</name>
</gene>
<organism evidence="1 2">
    <name type="scientific">Xanthomonas citri pv. citri</name>
    <dbReference type="NCBI Taxonomy" id="611301"/>
    <lineage>
        <taxon>Bacteria</taxon>
        <taxon>Pseudomonadati</taxon>
        <taxon>Pseudomonadota</taxon>
        <taxon>Gammaproteobacteria</taxon>
        <taxon>Lysobacterales</taxon>
        <taxon>Lysobacteraceae</taxon>
        <taxon>Xanthomonas</taxon>
    </lineage>
</organism>